<dbReference type="Pfam" id="PF00069">
    <property type="entry name" value="Pkinase"/>
    <property type="match status" value="1"/>
</dbReference>
<dbReference type="GO" id="GO:0005524">
    <property type="term" value="F:ATP binding"/>
    <property type="evidence" value="ECO:0007669"/>
    <property type="project" value="UniProtKB-KW"/>
</dbReference>
<comment type="catalytic activity">
    <reaction evidence="8">
        <text>L-seryl-[protein] + ATP = O-phospho-L-seryl-[protein] + ADP + H(+)</text>
        <dbReference type="Rhea" id="RHEA:17989"/>
        <dbReference type="Rhea" id="RHEA-COMP:9863"/>
        <dbReference type="Rhea" id="RHEA-COMP:11604"/>
        <dbReference type="ChEBI" id="CHEBI:15378"/>
        <dbReference type="ChEBI" id="CHEBI:29999"/>
        <dbReference type="ChEBI" id="CHEBI:30616"/>
        <dbReference type="ChEBI" id="CHEBI:83421"/>
        <dbReference type="ChEBI" id="CHEBI:456216"/>
        <dbReference type="EC" id="2.7.11.1"/>
    </reaction>
</comment>
<proteinExistence type="predicted"/>
<name>A0A6B2LB52_9EUKA</name>
<dbReference type="PANTHER" id="PTHR45998:SF2">
    <property type="entry name" value="SERINE_THREONINE-PROTEIN KINASE 16"/>
    <property type="match status" value="1"/>
</dbReference>
<evidence type="ECO:0000256" key="4">
    <source>
        <dbReference type="ARBA" id="ARBA00022741"/>
    </source>
</evidence>
<dbReference type="PROSITE" id="PS00108">
    <property type="entry name" value="PROTEIN_KINASE_ST"/>
    <property type="match status" value="1"/>
</dbReference>
<evidence type="ECO:0000256" key="3">
    <source>
        <dbReference type="ARBA" id="ARBA00022679"/>
    </source>
</evidence>
<dbReference type="InterPro" id="IPR008271">
    <property type="entry name" value="Ser/Thr_kinase_AS"/>
</dbReference>
<reference evidence="10" key="1">
    <citation type="journal article" date="2020" name="J. Eukaryot. Microbiol.">
        <title>De novo Sequencing, Assembly and Annotation of the Transcriptome for the Free-Living Testate Amoeba Arcella intermedia.</title>
        <authorList>
            <person name="Ribeiro G.M."/>
            <person name="Porfirio-Sousa A.L."/>
            <person name="Maurer-Alcala X.X."/>
            <person name="Katz L.A."/>
            <person name="Lahr D.J.G."/>
        </authorList>
    </citation>
    <scope>NUCLEOTIDE SEQUENCE</scope>
</reference>
<evidence type="ECO:0000256" key="1">
    <source>
        <dbReference type="ARBA" id="ARBA00012513"/>
    </source>
</evidence>
<dbReference type="SUPFAM" id="SSF56112">
    <property type="entry name" value="Protein kinase-like (PK-like)"/>
    <property type="match status" value="1"/>
</dbReference>
<keyword evidence="5" id="KW-0418">Kinase</keyword>
<dbReference type="AlphaFoldDB" id="A0A6B2LB52"/>
<keyword evidence="2" id="KW-0723">Serine/threonine-protein kinase</keyword>
<dbReference type="EMBL" id="GIBP01005304">
    <property type="protein sequence ID" value="NDV34273.1"/>
    <property type="molecule type" value="Transcribed_RNA"/>
</dbReference>
<protein>
    <recommendedName>
        <fullName evidence="1">non-specific serine/threonine protein kinase</fullName>
        <ecNumber evidence="1">2.7.11.1</ecNumber>
    </recommendedName>
</protein>
<dbReference type="GO" id="GO:0005794">
    <property type="term" value="C:Golgi apparatus"/>
    <property type="evidence" value="ECO:0007669"/>
    <property type="project" value="TreeGrafter"/>
</dbReference>
<dbReference type="GO" id="GO:0004674">
    <property type="term" value="F:protein serine/threonine kinase activity"/>
    <property type="evidence" value="ECO:0007669"/>
    <property type="project" value="UniProtKB-KW"/>
</dbReference>
<evidence type="ECO:0000256" key="6">
    <source>
        <dbReference type="ARBA" id="ARBA00022840"/>
    </source>
</evidence>
<dbReference type="PANTHER" id="PTHR45998">
    <property type="entry name" value="SERINE/THREONINE-PROTEIN KINASE 16"/>
    <property type="match status" value="1"/>
</dbReference>
<feature type="domain" description="Protein kinase" evidence="9">
    <location>
        <begin position="20"/>
        <end position="302"/>
    </location>
</feature>
<evidence type="ECO:0000256" key="2">
    <source>
        <dbReference type="ARBA" id="ARBA00022527"/>
    </source>
</evidence>
<evidence type="ECO:0000256" key="7">
    <source>
        <dbReference type="ARBA" id="ARBA00047899"/>
    </source>
</evidence>
<organism evidence="10">
    <name type="scientific">Arcella intermedia</name>
    <dbReference type="NCBI Taxonomy" id="1963864"/>
    <lineage>
        <taxon>Eukaryota</taxon>
        <taxon>Amoebozoa</taxon>
        <taxon>Tubulinea</taxon>
        <taxon>Elardia</taxon>
        <taxon>Arcellinida</taxon>
        <taxon>Sphaerothecina</taxon>
        <taxon>Arcellidae</taxon>
        <taxon>Arcella</taxon>
    </lineage>
</organism>
<dbReference type="PROSITE" id="PS50011">
    <property type="entry name" value="PROTEIN_KINASE_DOM"/>
    <property type="match status" value="1"/>
</dbReference>
<comment type="catalytic activity">
    <reaction evidence="7">
        <text>L-threonyl-[protein] + ATP = O-phospho-L-threonyl-[protein] + ADP + H(+)</text>
        <dbReference type="Rhea" id="RHEA:46608"/>
        <dbReference type="Rhea" id="RHEA-COMP:11060"/>
        <dbReference type="Rhea" id="RHEA-COMP:11605"/>
        <dbReference type="ChEBI" id="CHEBI:15378"/>
        <dbReference type="ChEBI" id="CHEBI:30013"/>
        <dbReference type="ChEBI" id="CHEBI:30616"/>
        <dbReference type="ChEBI" id="CHEBI:61977"/>
        <dbReference type="ChEBI" id="CHEBI:456216"/>
        <dbReference type="EC" id="2.7.11.1"/>
    </reaction>
</comment>
<evidence type="ECO:0000256" key="8">
    <source>
        <dbReference type="ARBA" id="ARBA00048679"/>
    </source>
</evidence>
<dbReference type="InterPro" id="IPR011009">
    <property type="entry name" value="Kinase-like_dom_sf"/>
</dbReference>
<dbReference type="InterPro" id="IPR000719">
    <property type="entry name" value="Prot_kinase_dom"/>
</dbReference>
<dbReference type="Gene3D" id="1.10.510.10">
    <property type="entry name" value="Transferase(Phosphotransferase) domain 1"/>
    <property type="match status" value="1"/>
</dbReference>
<keyword evidence="3" id="KW-0808">Transferase</keyword>
<accession>A0A6B2LB52</accession>
<keyword evidence="6" id="KW-0067">ATP-binding</keyword>
<dbReference type="SMART" id="SM00220">
    <property type="entry name" value="S_TKc"/>
    <property type="match status" value="1"/>
</dbReference>
<evidence type="ECO:0000313" key="10">
    <source>
        <dbReference type="EMBL" id="NDV34273.1"/>
    </source>
</evidence>
<evidence type="ECO:0000256" key="5">
    <source>
        <dbReference type="ARBA" id="ARBA00022777"/>
    </source>
</evidence>
<evidence type="ECO:0000259" key="9">
    <source>
        <dbReference type="PROSITE" id="PS50011"/>
    </source>
</evidence>
<dbReference type="InterPro" id="IPR052239">
    <property type="entry name" value="Ser/Thr-specific_kinases"/>
</dbReference>
<dbReference type="EC" id="2.7.11.1" evidence="1"/>
<keyword evidence="4" id="KW-0547">Nucleotide-binding</keyword>
<sequence length="304" mass="34289">MGGCFGVFEREDIVFGSVHYYVVKEISRGGKAVVHLVRNASTHQLYALKSITAFENQEKEVALREVSLLEKFKNHPNLVHMYDHTVAQNSDGKGEQIYILLQYFPNGTVQDLIDTMEKEKRTLPENEVLRILNGISLGLSVLHKNDPPLAHCDIKPLNILLGEDNLPVIIDFGSVTDVTNIDKNFAALKRNIQEQMHSLTTPSYCPPELVDLKGIFEDFVLDERIDIWSLGCLLYALAFHMNPFDLEVLKGGSLRMAIHSGNFSFPSQQTYSKDIEGLISSMIVVNPQDRPYIDTILNNIKMLT</sequence>